<dbReference type="EMBL" id="BLXT01004061">
    <property type="protein sequence ID" value="GFO09251.1"/>
    <property type="molecule type" value="Genomic_DNA"/>
</dbReference>
<reference evidence="2 3" key="1">
    <citation type="journal article" date="2021" name="Elife">
        <title>Chloroplast acquisition without the gene transfer in kleptoplastic sea slugs, Plakobranchus ocellatus.</title>
        <authorList>
            <person name="Maeda T."/>
            <person name="Takahashi S."/>
            <person name="Yoshida T."/>
            <person name="Shimamura S."/>
            <person name="Takaki Y."/>
            <person name="Nagai Y."/>
            <person name="Toyoda A."/>
            <person name="Suzuki Y."/>
            <person name="Arimoto A."/>
            <person name="Ishii H."/>
            <person name="Satoh N."/>
            <person name="Nishiyama T."/>
            <person name="Hasebe M."/>
            <person name="Maruyama T."/>
            <person name="Minagawa J."/>
            <person name="Obokata J."/>
            <person name="Shigenobu S."/>
        </authorList>
    </citation>
    <scope>NUCLEOTIDE SEQUENCE [LARGE SCALE GENOMIC DNA]</scope>
</reference>
<gene>
    <name evidence="2" type="ORF">PoB_003575600</name>
</gene>
<feature type="compositionally biased region" description="Basic and acidic residues" evidence="1">
    <location>
        <begin position="7"/>
        <end position="35"/>
    </location>
</feature>
<protein>
    <submittedName>
        <fullName evidence="2">Uncharacterized protein</fullName>
    </submittedName>
</protein>
<keyword evidence="3" id="KW-1185">Reference proteome</keyword>
<comment type="caution">
    <text evidence="2">The sequence shown here is derived from an EMBL/GenBank/DDBJ whole genome shotgun (WGS) entry which is preliminary data.</text>
</comment>
<evidence type="ECO:0000313" key="3">
    <source>
        <dbReference type="Proteomes" id="UP000735302"/>
    </source>
</evidence>
<organism evidence="2 3">
    <name type="scientific">Plakobranchus ocellatus</name>
    <dbReference type="NCBI Taxonomy" id="259542"/>
    <lineage>
        <taxon>Eukaryota</taxon>
        <taxon>Metazoa</taxon>
        <taxon>Spiralia</taxon>
        <taxon>Lophotrochozoa</taxon>
        <taxon>Mollusca</taxon>
        <taxon>Gastropoda</taxon>
        <taxon>Heterobranchia</taxon>
        <taxon>Euthyneura</taxon>
        <taxon>Panpulmonata</taxon>
        <taxon>Sacoglossa</taxon>
        <taxon>Placobranchoidea</taxon>
        <taxon>Plakobranchidae</taxon>
        <taxon>Plakobranchus</taxon>
    </lineage>
</organism>
<sequence length="99" mass="10570">MLSDTIHQVEEGEGVEKGGKGKQPEVADEDKSKIHSRFDFSHSSYPLWCVVGSMASESALSSAGIIRRKSKCEPAAKALASRGPHSLRSLGSGRATRSN</sequence>
<accession>A0AAV4ADJ4</accession>
<evidence type="ECO:0000256" key="1">
    <source>
        <dbReference type="SAM" id="MobiDB-lite"/>
    </source>
</evidence>
<dbReference type="AlphaFoldDB" id="A0AAV4ADJ4"/>
<feature type="region of interest" description="Disordered" evidence="1">
    <location>
        <begin position="1"/>
        <end position="35"/>
    </location>
</feature>
<name>A0AAV4ADJ4_9GAST</name>
<evidence type="ECO:0000313" key="2">
    <source>
        <dbReference type="EMBL" id="GFO09251.1"/>
    </source>
</evidence>
<proteinExistence type="predicted"/>
<feature type="region of interest" description="Disordered" evidence="1">
    <location>
        <begin position="76"/>
        <end position="99"/>
    </location>
</feature>
<dbReference type="Proteomes" id="UP000735302">
    <property type="component" value="Unassembled WGS sequence"/>
</dbReference>